<keyword evidence="2" id="KW-1185">Reference proteome</keyword>
<organism evidence="1 2">
    <name type="scientific">Ophiocordyceps sinensis</name>
    <dbReference type="NCBI Taxonomy" id="72228"/>
    <lineage>
        <taxon>Eukaryota</taxon>
        <taxon>Fungi</taxon>
        <taxon>Dikarya</taxon>
        <taxon>Ascomycota</taxon>
        <taxon>Pezizomycotina</taxon>
        <taxon>Sordariomycetes</taxon>
        <taxon>Hypocreomycetidae</taxon>
        <taxon>Hypocreales</taxon>
        <taxon>Ophiocordycipitaceae</taxon>
        <taxon>Ophiocordyceps</taxon>
    </lineage>
</organism>
<comment type="caution">
    <text evidence="1">The sequence shown here is derived from an EMBL/GenBank/DDBJ whole genome shotgun (WGS) entry which is preliminary data.</text>
</comment>
<sequence>MTSLSLPARLRFPTSRPTSIQADLSMFFLKFHLFNWYSSCAFLYALSTQQTNERGCYPRSIQPKPANLADEFLEGHIVDEIEATDGGLVAEPLVLGRLRTRRWHGWLLEAVEWRVGEGVEMVEVR</sequence>
<gene>
    <name evidence="1" type="ORF">G6O67_008570</name>
</gene>
<name>A0A8H4LS42_9HYPO</name>
<evidence type="ECO:0000313" key="1">
    <source>
        <dbReference type="EMBL" id="KAF4503942.1"/>
    </source>
</evidence>
<protein>
    <submittedName>
        <fullName evidence="1">Uncharacterized protein</fullName>
    </submittedName>
</protein>
<dbReference type="EMBL" id="JAAVMX010000012">
    <property type="protein sequence ID" value="KAF4503942.1"/>
    <property type="molecule type" value="Genomic_DNA"/>
</dbReference>
<evidence type="ECO:0000313" key="2">
    <source>
        <dbReference type="Proteomes" id="UP000557566"/>
    </source>
</evidence>
<accession>A0A8H4LS42</accession>
<proteinExistence type="predicted"/>
<dbReference type="AlphaFoldDB" id="A0A8H4LS42"/>
<dbReference type="Proteomes" id="UP000557566">
    <property type="component" value="Unassembled WGS sequence"/>
</dbReference>
<reference evidence="1 2" key="1">
    <citation type="journal article" date="2020" name="Genome Biol. Evol.">
        <title>A new high-quality draft genome assembly of the Chinese cordyceps Ophiocordyceps sinensis.</title>
        <authorList>
            <person name="Shu R."/>
            <person name="Zhang J."/>
            <person name="Meng Q."/>
            <person name="Zhang H."/>
            <person name="Zhou G."/>
            <person name="Li M."/>
            <person name="Wu P."/>
            <person name="Zhao Y."/>
            <person name="Chen C."/>
            <person name="Qin Q."/>
        </authorList>
    </citation>
    <scope>NUCLEOTIDE SEQUENCE [LARGE SCALE GENOMIC DNA]</scope>
    <source>
        <strain evidence="1 2">IOZ07</strain>
    </source>
</reference>